<reference evidence="1" key="1">
    <citation type="submission" date="2016-10" db="EMBL/GenBank/DDBJ databases">
        <authorList>
            <person name="de Groot N.N."/>
        </authorList>
    </citation>
    <scope>NUCLEOTIDE SEQUENCE</scope>
</reference>
<dbReference type="AlphaFoldDB" id="A0A1W1DC90"/>
<protein>
    <submittedName>
        <fullName evidence="1">Uncharacterized protein</fullName>
    </submittedName>
</protein>
<dbReference type="EMBL" id="FPHQ01000320">
    <property type="protein sequence ID" value="SFV78204.1"/>
    <property type="molecule type" value="Genomic_DNA"/>
</dbReference>
<accession>A0A1W1DC90</accession>
<sequence length="140" mass="15831">MLAHTKQNFETYPTNRIVAVVDSKMEADEVCCELMDAGFDSAEIDEAVGKEGLQFLDPDGLNHGLMTKLIRKWQFLAQGEELKYLKRVKKGLREGHAIVSIPALTESSRNKVTEILRSHHAKGIRYYSRFYVENLDSSAA</sequence>
<organism evidence="1">
    <name type="scientific">hydrothermal vent metagenome</name>
    <dbReference type="NCBI Taxonomy" id="652676"/>
    <lineage>
        <taxon>unclassified sequences</taxon>
        <taxon>metagenomes</taxon>
        <taxon>ecological metagenomes</taxon>
    </lineage>
</organism>
<name>A0A1W1DC90_9ZZZZ</name>
<evidence type="ECO:0000313" key="1">
    <source>
        <dbReference type="EMBL" id="SFV78204.1"/>
    </source>
</evidence>
<gene>
    <name evidence="1" type="ORF">MNB_SUP05-10-790</name>
</gene>
<proteinExistence type="predicted"/>